<keyword evidence="7 8" id="KW-0807">Transducer</keyword>
<evidence type="ECO:0000256" key="2">
    <source>
        <dbReference type="ARBA" id="ARBA00022692"/>
    </source>
</evidence>
<dbReference type="PROSITE" id="PS00237">
    <property type="entry name" value="G_PROTEIN_RECEP_F1_1"/>
    <property type="match status" value="1"/>
</dbReference>
<dbReference type="InterPro" id="IPR000276">
    <property type="entry name" value="GPCR_Rhodpsn"/>
</dbReference>
<evidence type="ECO:0000313" key="12">
    <source>
        <dbReference type="Proteomes" id="UP000735302"/>
    </source>
</evidence>
<sequence>MSGNTDQQGISAEEEQQLIILMMDAMNLSSGDPRVFASYLDNASLAPTPEELDRIQCSVFCQPELCESLDKTAECIRDYIFPTPLEWLFICLHVVLFMVGVLGNLLVCFVVLRSKHMQTVTNLFIVNLAGADAVLLILCSPPSVLQSVTETWWLGGIMCKVVVFFQNTVVGVSVLTLCAIAVERYFAICRPLRSRITMRKVTVTVALIWLVSALLATPNITNIVQNTFTQPELSSYLQSCISSMDLQLQRFYNLFLIVALYLLPLVIIAIFYLIISHHLWNVQVPGATIRGECQMGQSGQGYRNHAEVQLASRKKVAKMLIAIVVLFALFYFPLNLIFVLRTTLPQKDSRVNMAAARNTLKSPKRPRNTLWSLPCGRQSCFKSLSGGRRID</sequence>
<dbReference type="SUPFAM" id="SSF81321">
    <property type="entry name" value="Family A G protein-coupled receptor-like"/>
    <property type="match status" value="1"/>
</dbReference>
<dbReference type="EMBL" id="BLXT01004117">
    <property type="protein sequence ID" value="GFO09740.1"/>
    <property type="molecule type" value="Genomic_DNA"/>
</dbReference>
<evidence type="ECO:0000256" key="3">
    <source>
        <dbReference type="ARBA" id="ARBA00022989"/>
    </source>
</evidence>
<gene>
    <name evidence="11" type="ORF">PoB_003624500</name>
</gene>
<keyword evidence="3 9" id="KW-1133">Transmembrane helix</keyword>
<feature type="transmembrane region" description="Helical" evidence="9">
    <location>
        <begin position="319"/>
        <end position="340"/>
    </location>
</feature>
<evidence type="ECO:0000256" key="9">
    <source>
        <dbReference type="SAM" id="Phobius"/>
    </source>
</evidence>
<keyword evidence="4 8" id="KW-0297">G-protein coupled receptor</keyword>
<dbReference type="Pfam" id="PF00001">
    <property type="entry name" value="7tm_1"/>
    <property type="match status" value="1"/>
</dbReference>
<proteinExistence type="inferred from homology"/>
<comment type="similarity">
    <text evidence="8">Belongs to the G-protein coupled receptor 1 family.</text>
</comment>
<dbReference type="PANTHER" id="PTHR45695">
    <property type="entry name" value="LEUCOKININ RECEPTOR-RELATED"/>
    <property type="match status" value="1"/>
</dbReference>
<dbReference type="GO" id="GO:0004930">
    <property type="term" value="F:G protein-coupled receptor activity"/>
    <property type="evidence" value="ECO:0007669"/>
    <property type="project" value="UniProtKB-KW"/>
</dbReference>
<evidence type="ECO:0000256" key="5">
    <source>
        <dbReference type="ARBA" id="ARBA00023136"/>
    </source>
</evidence>
<comment type="subcellular location">
    <subcellularLocation>
        <location evidence="1">Membrane</location>
        <topology evidence="1">Multi-pass membrane protein</topology>
    </subcellularLocation>
</comment>
<keyword evidence="2 8" id="KW-0812">Transmembrane</keyword>
<protein>
    <submittedName>
        <fullName evidence="11">Allatotropin receptor</fullName>
    </submittedName>
</protein>
<dbReference type="GO" id="GO:0005886">
    <property type="term" value="C:plasma membrane"/>
    <property type="evidence" value="ECO:0007669"/>
    <property type="project" value="TreeGrafter"/>
</dbReference>
<dbReference type="Proteomes" id="UP000735302">
    <property type="component" value="Unassembled WGS sequence"/>
</dbReference>
<evidence type="ECO:0000256" key="1">
    <source>
        <dbReference type="ARBA" id="ARBA00004141"/>
    </source>
</evidence>
<evidence type="ECO:0000259" key="10">
    <source>
        <dbReference type="PROSITE" id="PS50262"/>
    </source>
</evidence>
<evidence type="ECO:0000256" key="7">
    <source>
        <dbReference type="ARBA" id="ARBA00023224"/>
    </source>
</evidence>
<keyword evidence="12" id="KW-1185">Reference proteome</keyword>
<feature type="transmembrane region" description="Helical" evidence="9">
    <location>
        <begin position="124"/>
        <end position="145"/>
    </location>
</feature>
<comment type="caution">
    <text evidence="11">The sequence shown here is derived from an EMBL/GenBank/DDBJ whole genome shotgun (WGS) entry which is preliminary data.</text>
</comment>
<dbReference type="Gene3D" id="1.20.1070.10">
    <property type="entry name" value="Rhodopsin 7-helix transmembrane proteins"/>
    <property type="match status" value="1"/>
</dbReference>
<feature type="transmembrane region" description="Helical" evidence="9">
    <location>
        <begin position="151"/>
        <end position="180"/>
    </location>
</feature>
<accession>A0AAV4AQZ6</accession>
<name>A0AAV4AQZ6_9GAST</name>
<keyword evidence="6 8" id="KW-0675">Receptor</keyword>
<organism evidence="11 12">
    <name type="scientific">Plakobranchus ocellatus</name>
    <dbReference type="NCBI Taxonomy" id="259542"/>
    <lineage>
        <taxon>Eukaryota</taxon>
        <taxon>Metazoa</taxon>
        <taxon>Spiralia</taxon>
        <taxon>Lophotrochozoa</taxon>
        <taxon>Mollusca</taxon>
        <taxon>Gastropoda</taxon>
        <taxon>Heterobranchia</taxon>
        <taxon>Euthyneura</taxon>
        <taxon>Panpulmonata</taxon>
        <taxon>Sacoglossa</taxon>
        <taxon>Placobranchoidea</taxon>
        <taxon>Plakobranchidae</taxon>
        <taxon>Plakobranchus</taxon>
    </lineage>
</organism>
<evidence type="ECO:0000256" key="8">
    <source>
        <dbReference type="RuleBase" id="RU000688"/>
    </source>
</evidence>
<reference evidence="11 12" key="1">
    <citation type="journal article" date="2021" name="Elife">
        <title>Chloroplast acquisition without the gene transfer in kleptoplastic sea slugs, Plakobranchus ocellatus.</title>
        <authorList>
            <person name="Maeda T."/>
            <person name="Takahashi S."/>
            <person name="Yoshida T."/>
            <person name="Shimamura S."/>
            <person name="Takaki Y."/>
            <person name="Nagai Y."/>
            <person name="Toyoda A."/>
            <person name="Suzuki Y."/>
            <person name="Arimoto A."/>
            <person name="Ishii H."/>
            <person name="Satoh N."/>
            <person name="Nishiyama T."/>
            <person name="Hasebe M."/>
            <person name="Maruyama T."/>
            <person name="Minagawa J."/>
            <person name="Obokata J."/>
            <person name="Shigenobu S."/>
        </authorList>
    </citation>
    <scope>NUCLEOTIDE SEQUENCE [LARGE SCALE GENOMIC DNA]</scope>
</reference>
<dbReference type="PRINTS" id="PR00237">
    <property type="entry name" value="GPCRRHODOPSN"/>
</dbReference>
<dbReference type="PROSITE" id="PS50262">
    <property type="entry name" value="G_PROTEIN_RECEP_F1_2"/>
    <property type="match status" value="1"/>
</dbReference>
<feature type="domain" description="G-protein coupled receptors family 1 profile" evidence="10">
    <location>
        <begin position="103"/>
        <end position="340"/>
    </location>
</feature>
<evidence type="ECO:0000256" key="6">
    <source>
        <dbReference type="ARBA" id="ARBA00023170"/>
    </source>
</evidence>
<dbReference type="AlphaFoldDB" id="A0AAV4AQZ6"/>
<keyword evidence="5 9" id="KW-0472">Membrane</keyword>
<evidence type="ECO:0000256" key="4">
    <source>
        <dbReference type="ARBA" id="ARBA00023040"/>
    </source>
</evidence>
<dbReference type="PANTHER" id="PTHR45695:SF15">
    <property type="entry name" value="OPSIN RH2"/>
    <property type="match status" value="1"/>
</dbReference>
<feature type="transmembrane region" description="Helical" evidence="9">
    <location>
        <begin position="251"/>
        <end position="275"/>
    </location>
</feature>
<feature type="transmembrane region" description="Helical" evidence="9">
    <location>
        <begin position="87"/>
        <end position="112"/>
    </location>
</feature>
<evidence type="ECO:0000313" key="11">
    <source>
        <dbReference type="EMBL" id="GFO09740.1"/>
    </source>
</evidence>
<dbReference type="InterPro" id="IPR017452">
    <property type="entry name" value="GPCR_Rhodpsn_7TM"/>
</dbReference>
<feature type="transmembrane region" description="Helical" evidence="9">
    <location>
        <begin position="201"/>
        <end position="221"/>
    </location>
</feature>